<organism evidence="3 4">
    <name type="scientific">Banduia mediterranea</name>
    <dbReference type="NCBI Taxonomy" id="3075609"/>
    <lineage>
        <taxon>Bacteria</taxon>
        <taxon>Pseudomonadati</taxon>
        <taxon>Pseudomonadota</taxon>
        <taxon>Gammaproteobacteria</taxon>
        <taxon>Nevskiales</taxon>
        <taxon>Algiphilaceae</taxon>
        <taxon>Banduia</taxon>
    </lineage>
</organism>
<dbReference type="InterPro" id="IPR001509">
    <property type="entry name" value="Epimerase_deHydtase"/>
</dbReference>
<dbReference type="PANTHER" id="PTHR48079">
    <property type="entry name" value="PROTEIN YEEZ"/>
    <property type="match status" value="1"/>
</dbReference>
<dbReference type="InterPro" id="IPR051783">
    <property type="entry name" value="NAD(P)-dependent_oxidoreduct"/>
</dbReference>
<dbReference type="InterPro" id="IPR057326">
    <property type="entry name" value="KR_dom"/>
</dbReference>
<name>A0ABU2WQF3_9GAMM</name>
<proteinExistence type="inferred from homology"/>
<comment type="similarity">
    <text evidence="1">Belongs to the short-chain dehydrogenases/reductases (SDR) family.</text>
</comment>
<dbReference type="Pfam" id="PF01370">
    <property type="entry name" value="Epimerase"/>
    <property type="match status" value="1"/>
</dbReference>
<dbReference type="Proteomes" id="UP001254608">
    <property type="component" value="Unassembled WGS sequence"/>
</dbReference>
<dbReference type="CDD" id="cd05228">
    <property type="entry name" value="AR_FR_like_1_SDR_e"/>
    <property type="match status" value="1"/>
</dbReference>
<feature type="domain" description="Ketoreductase" evidence="2">
    <location>
        <begin position="3"/>
        <end position="174"/>
    </location>
</feature>
<gene>
    <name evidence="3" type="ORF">RM530_18100</name>
</gene>
<dbReference type="SUPFAM" id="SSF51735">
    <property type="entry name" value="NAD(P)-binding Rossmann-fold domains"/>
    <property type="match status" value="1"/>
</dbReference>
<dbReference type="EMBL" id="JAVRIC010000044">
    <property type="protein sequence ID" value="MDT0499257.1"/>
    <property type="molecule type" value="Genomic_DNA"/>
</dbReference>
<sequence>MTRTAFVTGANGFVGLNLVRELLAQEWRVVAMCRRNADTRDLDPLPVERVVGDVTQLDSLREAMPKSADAVFHVAGNTSLWARSGAEQLKVNVRGTRNVVRVALEQRARRFVHTSSVVAYGVHGGIVTEQTPTRGSNSQVTYIRSKAMAEREVKHGIQRGLPAVIINPGHVIGPYDRYNWSRLFGIVRGRRLPGVPAGGGSFCHAPNVAKALVAAAERGEVGANYLLGGADTSYVGLVQEVSRILGRKPRVLTLPNRLLHAYASAEEFIAPLFGREPEITRDTVHLMSCNMYCSSRKAMDELGYQPSSLASMLEHSHRWLLENRLLRG</sequence>
<dbReference type="Gene3D" id="3.40.50.720">
    <property type="entry name" value="NAD(P)-binding Rossmann-like Domain"/>
    <property type="match status" value="1"/>
</dbReference>
<keyword evidence="4" id="KW-1185">Reference proteome</keyword>
<protein>
    <submittedName>
        <fullName evidence="3">SDR family oxidoreductase</fullName>
    </submittedName>
</protein>
<comment type="caution">
    <text evidence="3">The sequence shown here is derived from an EMBL/GenBank/DDBJ whole genome shotgun (WGS) entry which is preliminary data.</text>
</comment>
<dbReference type="InterPro" id="IPR036291">
    <property type="entry name" value="NAD(P)-bd_dom_sf"/>
</dbReference>
<evidence type="ECO:0000256" key="1">
    <source>
        <dbReference type="ARBA" id="ARBA00006484"/>
    </source>
</evidence>
<accession>A0ABU2WQF3</accession>
<reference evidence="3 4" key="1">
    <citation type="submission" date="2023-09" db="EMBL/GenBank/DDBJ databases">
        <authorList>
            <person name="Rey-Velasco X."/>
        </authorList>
    </citation>
    <scope>NUCLEOTIDE SEQUENCE [LARGE SCALE GENOMIC DNA]</scope>
    <source>
        <strain evidence="3 4">W345</strain>
    </source>
</reference>
<evidence type="ECO:0000259" key="2">
    <source>
        <dbReference type="SMART" id="SM00822"/>
    </source>
</evidence>
<dbReference type="PANTHER" id="PTHR48079:SF6">
    <property type="entry name" value="NAD(P)-BINDING DOMAIN-CONTAINING PROTEIN-RELATED"/>
    <property type="match status" value="1"/>
</dbReference>
<dbReference type="RefSeq" id="WP_311366667.1">
    <property type="nucleotide sequence ID" value="NZ_JAVRIC010000044.1"/>
</dbReference>
<dbReference type="SMART" id="SM00822">
    <property type="entry name" value="PKS_KR"/>
    <property type="match status" value="1"/>
</dbReference>
<evidence type="ECO:0000313" key="4">
    <source>
        <dbReference type="Proteomes" id="UP001254608"/>
    </source>
</evidence>
<evidence type="ECO:0000313" key="3">
    <source>
        <dbReference type="EMBL" id="MDT0499257.1"/>
    </source>
</evidence>